<sequence>MHELFMAHNHLKGGQRIQFPDPVVIVVIIVVHHHCNKTTIIITVTSRMPRLVRSETIFLAERLKLRVA</sequence>
<reference evidence="1" key="1">
    <citation type="submission" date="2021-08" db="EMBL/GenBank/DDBJ databases">
        <title>Chromosome-Level Trichoderma cornu-damae using Hi-C Data.</title>
        <authorList>
            <person name="Kim C.S."/>
        </authorList>
    </citation>
    <scope>NUCLEOTIDE SEQUENCE</scope>
    <source>
        <strain evidence="1">KA19-0412C</strain>
    </source>
</reference>
<name>A0A9P8TW09_9HYPO</name>
<keyword evidence="2" id="KW-1185">Reference proteome</keyword>
<organism evidence="1 2">
    <name type="scientific">Trichoderma cornu-damae</name>
    <dbReference type="NCBI Taxonomy" id="654480"/>
    <lineage>
        <taxon>Eukaryota</taxon>
        <taxon>Fungi</taxon>
        <taxon>Dikarya</taxon>
        <taxon>Ascomycota</taxon>
        <taxon>Pezizomycotina</taxon>
        <taxon>Sordariomycetes</taxon>
        <taxon>Hypocreomycetidae</taxon>
        <taxon>Hypocreales</taxon>
        <taxon>Hypocreaceae</taxon>
        <taxon>Trichoderma</taxon>
    </lineage>
</organism>
<proteinExistence type="predicted"/>
<evidence type="ECO:0000313" key="2">
    <source>
        <dbReference type="Proteomes" id="UP000827724"/>
    </source>
</evidence>
<evidence type="ECO:0000313" key="1">
    <source>
        <dbReference type="EMBL" id="KAH6607159.1"/>
    </source>
</evidence>
<gene>
    <name evidence="1" type="ORF">Trco_003472</name>
</gene>
<protein>
    <submittedName>
        <fullName evidence="1">Uncharacterized protein</fullName>
    </submittedName>
</protein>
<dbReference type="Proteomes" id="UP000827724">
    <property type="component" value="Unassembled WGS sequence"/>
</dbReference>
<comment type="caution">
    <text evidence="1">The sequence shown here is derived from an EMBL/GenBank/DDBJ whole genome shotgun (WGS) entry which is preliminary data.</text>
</comment>
<dbReference type="EMBL" id="JAIWOZ010000003">
    <property type="protein sequence ID" value="KAH6607159.1"/>
    <property type="molecule type" value="Genomic_DNA"/>
</dbReference>
<dbReference type="AlphaFoldDB" id="A0A9P8TW09"/>
<accession>A0A9P8TW09</accession>